<protein>
    <submittedName>
        <fullName evidence="1">Uncharacterized protein</fullName>
    </submittedName>
</protein>
<dbReference type="Proteomes" id="UP001283361">
    <property type="component" value="Unassembled WGS sequence"/>
</dbReference>
<proteinExistence type="predicted"/>
<sequence>MQFYCSINYERHGTKQAVKYFGCHDAMARHSTIMSSKQVSRLLASVKLAGDERLNIVDGQAPALVCQRPKLCNARCQIARSIDEQEIVGSSQYLFIGEKPGSAYQTLREPEVCEIFSILNIWKSNTESGTWELTRRRIQSRDKPYMESLERVMTTRPIYRLKYRG</sequence>
<name>A0AAE0XY72_9GAST</name>
<organism evidence="1 2">
    <name type="scientific">Elysia crispata</name>
    <name type="common">lettuce slug</name>
    <dbReference type="NCBI Taxonomy" id="231223"/>
    <lineage>
        <taxon>Eukaryota</taxon>
        <taxon>Metazoa</taxon>
        <taxon>Spiralia</taxon>
        <taxon>Lophotrochozoa</taxon>
        <taxon>Mollusca</taxon>
        <taxon>Gastropoda</taxon>
        <taxon>Heterobranchia</taxon>
        <taxon>Euthyneura</taxon>
        <taxon>Panpulmonata</taxon>
        <taxon>Sacoglossa</taxon>
        <taxon>Placobranchoidea</taxon>
        <taxon>Plakobranchidae</taxon>
        <taxon>Elysia</taxon>
    </lineage>
</organism>
<evidence type="ECO:0000313" key="2">
    <source>
        <dbReference type="Proteomes" id="UP001283361"/>
    </source>
</evidence>
<accession>A0AAE0XY72</accession>
<keyword evidence="2" id="KW-1185">Reference proteome</keyword>
<dbReference type="EMBL" id="JAWDGP010007329">
    <property type="protein sequence ID" value="KAK3725667.1"/>
    <property type="molecule type" value="Genomic_DNA"/>
</dbReference>
<reference evidence="1" key="1">
    <citation type="journal article" date="2023" name="G3 (Bethesda)">
        <title>A reference genome for the long-term kleptoplast-retaining sea slug Elysia crispata morphotype clarki.</title>
        <authorList>
            <person name="Eastman K.E."/>
            <person name="Pendleton A.L."/>
            <person name="Shaikh M.A."/>
            <person name="Suttiyut T."/>
            <person name="Ogas R."/>
            <person name="Tomko P."/>
            <person name="Gavelis G."/>
            <person name="Widhalm J.R."/>
            <person name="Wisecaver J.H."/>
        </authorList>
    </citation>
    <scope>NUCLEOTIDE SEQUENCE</scope>
    <source>
        <strain evidence="1">ECLA1</strain>
    </source>
</reference>
<gene>
    <name evidence="1" type="ORF">RRG08_043084</name>
</gene>
<comment type="caution">
    <text evidence="1">The sequence shown here is derived from an EMBL/GenBank/DDBJ whole genome shotgun (WGS) entry which is preliminary data.</text>
</comment>
<evidence type="ECO:0000313" key="1">
    <source>
        <dbReference type="EMBL" id="KAK3725667.1"/>
    </source>
</evidence>
<dbReference type="AlphaFoldDB" id="A0AAE0XY72"/>